<keyword evidence="9 10" id="KW-0315">Glutamine amidotransferase</keyword>
<dbReference type="Pfam" id="PF02769">
    <property type="entry name" value="AIRS_C"/>
    <property type="match status" value="2"/>
</dbReference>
<dbReference type="InterPro" id="IPR036604">
    <property type="entry name" value="PurS-like_sf"/>
</dbReference>
<evidence type="ECO:0000259" key="14">
    <source>
        <dbReference type="Pfam" id="PF18076"/>
    </source>
</evidence>
<evidence type="ECO:0000256" key="8">
    <source>
        <dbReference type="ARBA" id="ARBA00022842"/>
    </source>
</evidence>
<dbReference type="RefSeq" id="WP_258989009.1">
    <property type="nucleotide sequence ID" value="NZ_JALIGE010000075.1"/>
</dbReference>
<dbReference type="PROSITE" id="PS51273">
    <property type="entry name" value="GATASE_TYPE_1"/>
    <property type="match status" value="1"/>
</dbReference>
<gene>
    <name evidence="10 16" type="primary">purL</name>
    <name evidence="16" type="synonym">purI</name>
    <name evidence="16" type="ORF">MUU47_15255</name>
</gene>
<dbReference type="EMBL" id="JALIGE010000075">
    <property type="protein sequence ID" value="MCS2162454.1"/>
    <property type="molecule type" value="Genomic_DNA"/>
</dbReference>
<comment type="similarity">
    <text evidence="2 10">In the N-terminal section; belongs to the FGAMS family.</text>
</comment>
<dbReference type="InterPro" id="IPR010073">
    <property type="entry name" value="PurL_large"/>
</dbReference>
<keyword evidence="4 10" id="KW-0479">Metal-binding</keyword>
<dbReference type="Gene3D" id="3.90.650.10">
    <property type="entry name" value="PurM-like C-terminal domain"/>
    <property type="match status" value="2"/>
</dbReference>
<evidence type="ECO:0000256" key="6">
    <source>
        <dbReference type="ARBA" id="ARBA00022755"/>
    </source>
</evidence>
<keyword evidence="5 10" id="KW-0547">Nucleotide-binding</keyword>
<feature type="domain" description="PurM-like C-terminal" evidence="12">
    <location>
        <begin position="824"/>
        <end position="967"/>
    </location>
</feature>
<feature type="binding site" evidence="10">
    <location>
        <position position="722"/>
    </location>
    <ligand>
        <name>Mg(2+)</name>
        <dbReference type="ChEBI" id="CHEBI:18420"/>
    </ligand>
</feature>
<organism evidence="16 17">
    <name type="scientific">Scandinavium hiltneri</name>
    <dbReference type="NCBI Taxonomy" id="2926519"/>
    <lineage>
        <taxon>Bacteria</taxon>
        <taxon>Pseudomonadati</taxon>
        <taxon>Pseudomonadota</taxon>
        <taxon>Gammaproteobacteria</taxon>
        <taxon>Enterobacterales</taxon>
        <taxon>Enterobacteriaceae</taxon>
        <taxon>Scandinavium</taxon>
    </lineage>
</organism>
<feature type="active site" evidence="10">
    <location>
        <position position="1260"/>
    </location>
</feature>
<reference evidence="16 17" key="1">
    <citation type="submission" date="2022-04" db="EMBL/GenBank/DDBJ databases">
        <title>Proposal of a three novel species of Scandinavium, Scandinavium hiltneri, Scandinavium manionii, Scandinavium tedordense.</title>
        <authorList>
            <person name="Maddock D.W."/>
            <person name="Brady C.L."/>
            <person name="Denman S."/>
            <person name="Arnold D."/>
        </authorList>
    </citation>
    <scope>NUCLEOTIDE SEQUENCE [LARGE SCALE GENOMIC DNA]</scope>
    <source>
        <strain evidence="16 17">H11S7</strain>
    </source>
</reference>
<feature type="binding site" evidence="10">
    <location>
        <begin position="307"/>
        <end position="318"/>
    </location>
    <ligand>
        <name>ATP</name>
        <dbReference type="ChEBI" id="CHEBI:30616"/>
    </ligand>
</feature>
<feature type="region of interest" description="Disordered" evidence="11">
    <location>
        <begin position="305"/>
        <end position="329"/>
    </location>
</feature>
<dbReference type="Gene3D" id="3.30.1330.10">
    <property type="entry name" value="PurM-like, N-terminal domain"/>
    <property type="match status" value="2"/>
</dbReference>
<comment type="catalytic activity">
    <reaction evidence="10">
        <text>N(2)-formyl-N(1)-(5-phospho-beta-D-ribosyl)glycinamide + L-glutamine + ATP + H2O = 2-formamido-N(1)-(5-O-phospho-beta-D-ribosyl)acetamidine + L-glutamate + ADP + phosphate + H(+)</text>
        <dbReference type="Rhea" id="RHEA:17129"/>
        <dbReference type="ChEBI" id="CHEBI:15377"/>
        <dbReference type="ChEBI" id="CHEBI:15378"/>
        <dbReference type="ChEBI" id="CHEBI:29985"/>
        <dbReference type="ChEBI" id="CHEBI:30616"/>
        <dbReference type="ChEBI" id="CHEBI:43474"/>
        <dbReference type="ChEBI" id="CHEBI:58359"/>
        <dbReference type="ChEBI" id="CHEBI:147286"/>
        <dbReference type="ChEBI" id="CHEBI:147287"/>
        <dbReference type="ChEBI" id="CHEBI:456216"/>
        <dbReference type="EC" id="6.3.5.3"/>
    </reaction>
</comment>
<feature type="domain" description="Phosphoribosylformylglycinamidine synthase linker" evidence="13">
    <location>
        <begin position="174"/>
        <end position="220"/>
    </location>
</feature>
<dbReference type="Pfam" id="PF22689">
    <property type="entry name" value="FGAR-AT_PurM_N-like"/>
    <property type="match status" value="1"/>
</dbReference>
<sequence>MMEILRGSPALSAFRITKLLARFQAAHLPVSNIYAEYVHFAELNAPLSEQEHDRLAQLLQYGPSLSSHTPAGKLLLVTPRPGTISPWSSKATDIAHNCGLDTIVRLERGVAYYIEASTLSDAQWRQVAAELHDRMMETVFGALQDAENLFAHHQPAPVSSVDMLGQGRQALVVANQRLGLALAEDEIDYLFDAFTTLNRNPNDIELYMFAQANSEHCRHKIFNADWVIDGEVQPKSLFKMIKNTFEKTPDHVLSAYKDNAAVMEGSDVGRFYADRDALRYDFHQEPTHILMKVETHNHPTAISPWPGAATGSGGEIRDEGATGRGAKPKAGLGGFSVSNLRIPGFEQPWEEDFGKPDRIVTALDIMTDGPLGGAAFNNEFGRPALNGYFRTYEEKVNSHNGEELRGYHKPIMLAGGIGNIRADHVQKGEINVGAKLIVLGGPAMNIGLGGGAASSMASGQSDADLDFASVQRDNPEMERRCQEVIDRCWQMGEANPILFIHDVGAGGLSNAMPELVSDGNRGGRFNLRDILSDEPGMSPLEIWCNESQERYVLAVAAEQLPLFDELCRRERAPYAVIGEATEEMHLSLSDTHFDNQPIDLPLDVLLGKTPKMTRDVTTQNASGEALNRQDITIEDAVNRVLHLPTVAEKTFLVTIGDRSVTGMVARDQMVGPWQVPVANCAVTTASLDSYYGEAMAMGERAPVALLDFAASARLAVGEALTNIVGTQVGDLKRIKLSANWMAAAGHPGEDAGLYAAVKAVGEELCPALGLTIPVGKDSMSMKTRWQEGSEQREMTSPLSLVITAFARVEDVRRTVTPQLSTEDNALLLIDLGKGHNALGATALAQVYRQLGDKTADVRSTEQLKGFWDAMQVLVAERKLLAWHDRSDGGLLVTLAEMAFTGHCGVDVDIAALGEDNLAALFNEELGGVIQVRAEDRAQVESLFAAHGLADCVHVIGKATEGDRFVITAGGHPVYSESRTTLRMWWAETTWQMQRLRDNPECADQEHEAKRNDNDPGLNVKLSFDINEDVAAPYIAKGARPKVAVLREQGVNSHVEMAAAFHRAGFDSIDVHMSDLLAGRTGLGDFQALVACGGFSYGDVLGAGEGWAKSILFNDRVRDEFETFFHRPQTLALGVCNGCQMMSNLRDLIPSSSLWPRFVRNHSDRFEARFSLVEVTQSPSLLLQGMVGSQMPIAVSHGEGRVEVRDDAHLAQLESKGLVALRFVDHYGNVTQNYPANPNGSPNGITAVTSESGRVTLMMPHPERVFRTVANSWHPENWGEDSPWMRIFRNARKQLG</sequence>
<evidence type="ECO:0000256" key="7">
    <source>
        <dbReference type="ARBA" id="ARBA00022840"/>
    </source>
</evidence>
<dbReference type="Gene3D" id="1.10.8.750">
    <property type="entry name" value="Phosphoribosylformylglycinamidine synthase, linker domain"/>
    <property type="match status" value="1"/>
</dbReference>
<dbReference type="InterPro" id="IPR036676">
    <property type="entry name" value="PurM-like_C_sf"/>
</dbReference>
<dbReference type="Gene3D" id="3.40.50.880">
    <property type="match status" value="1"/>
</dbReference>
<keyword evidence="6 10" id="KW-0658">Purine biosynthesis</keyword>
<dbReference type="InterPro" id="IPR029062">
    <property type="entry name" value="Class_I_gatase-like"/>
</dbReference>
<dbReference type="NCBIfam" id="NF003672">
    <property type="entry name" value="PRK05297.1"/>
    <property type="match status" value="1"/>
</dbReference>
<feature type="binding site" evidence="10">
    <location>
        <position position="886"/>
    </location>
    <ligand>
        <name>ATP</name>
        <dbReference type="ChEBI" id="CHEBI:30616"/>
    </ligand>
</feature>
<keyword evidence="3 10" id="KW-0436">Ligase</keyword>
<feature type="domain" description="PurM-like C-terminal" evidence="12">
    <location>
        <begin position="432"/>
        <end position="588"/>
    </location>
</feature>
<dbReference type="SUPFAM" id="SSF52317">
    <property type="entry name" value="Class I glutamine amidotransferase-like"/>
    <property type="match status" value="1"/>
</dbReference>
<feature type="binding site" evidence="10">
    <location>
        <position position="718"/>
    </location>
    <ligand>
        <name>Mg(2+)</name>
        <dbReference type="ChEBI" id="CHEBI:18420"/>
    </ligand>
</feature>
<feature type="binding site" evidence="10">
    <location>
        <position position="678"/>
    </location>
    <ligand>
        <name>ATP</name>
        <dbReference type="ChEBI" id="CHEBI:30616"/>
    </ligand>
</feature>
<dbReference type="CDD" id="cd01740">
    <property type="entry name" value="GATase1_FGAR_AT"/>
    <property type="match status" value="1"/>
</dbReference>
<dbReference type="NCBIfam" id="TIGR01735">
    <property type="entry name" value="FGAM_synt"/>
    <property type="match status" value="1"/>
</dbReference>
<dbReference type="SMART" id="SM01211">
    <property type="entry name" value="GATase_5"/>
    <property type="match status" value="1"/>
</dbReference>
<name>A0ABT2E3J8_9ENTR</name>
<dbReference type="Pfam" id="PF18072">
    <property type="entry name" value="FGAR-AT_linker"/>
    <property type="match status" value="1"/>
</dbReference>
<proteinExistence type="inferred from homology"/>
<feature type="domain" description="Phosphoribosylformylglycinamidine synthase N-terminal" evidence="14">
    <location>
        <begin position="36"/>
        <end position="150"/>
    </location>
</feature>
<dbReference type="InterPro" id="IPR040707">
    <property type="entry name" value="FGAR-AT_N"/>
</dbReference>
<dbReference type="InterPro" id="IPR036921">
    <property type="entry name" value="PurM-like_N_sf"/>
</dbReference>
<dbReference type="InterPro" id="IPR041609">
    <property type="entry name" value="PurL_linker"/>
</dbReference>
<evidence type="ECO:0000256" key="10">
    <source>
        <dbReference type="HAMAP-Rule" id="MF_00419"/>
    </source>
</evidence>
<evidence type="ECO:0000259" key="13">
    <source>
        <dbReference type="Pfam" id="PF18072"/>
    </source>
</evidence>
<accession>A0ABT2E3J8</accession>
<evidence type="ECO:0000256" key="9">
    <source>
        <dbReference type="ARBA" id="ARBA00022962"/>
    </source>
</evidence>
<comment type="function">
    <text evidence="10">Phosphoribosylformylglycinamidine synthase involved in the purines biosynthetic pathway. Catalyzes the ATP-dependent conversion of formylglycinamide ribonucleotide (FGAR) and glutamine to yield formylglycinamidine ribonucleotide (FGAM) and glutamate.</text>
</comment>
<evidence type="ECO:0000259" key="15">
    <source>
        <dbReference type="Pfam" id="PF22689"/>
    </source>
</evidence>
<dbReference type="EC" id="6.3.5.3" evidence="10"/>
<evidence type="ECO:0000256" key="11">
    <source>
        <dbReference type="SAM" id="MobiDB-lite"/>
    </source>
</evidence>
<dbReference type="SUPFAM" id="SSF55326">
    <property type="entry name" value="PurM N-terminal domain-like"/>
    <property type="match status" value="2"/>
</dbReference>
<evidence type="ECO:0000256" key="5">
    <source>
        <dbReference type="ARBA" id="ARBA00022741"/>
    </source>
</evidence>
<dbReference type="PANTHER" id="PTHR10099">
    <property type="entry name" value="PHOSPHORIBOSYLFORMYLGLYCINAMIDINE SYNTHASE"/>
    <property type="match status" value="1"/>
</dbReference>
<comment type="subcellular location">
    <subcellularLocation>
        <location evidence="10">Cytoplasm</location>
    </subcellularLocation>
</comment>
<feature type="active site" description="Nucleophile" evidence="10">
    <location>
        <position position="1135"/>
    </location>
</feature>
<dbReference type="InterPro" id="IPR010918">
    <property type="entry name" value="PurM-like_C_dom"/>
</dbReference>
<evidence type="ECO:0000256" key="3">
    <source>
        <dbReference type="ARBA" id="ARBA00022598"/>
    </source>
</evidence>
<evidence type="ECO:0000259" key="12">
    <source>
        <dbReference type="Pfam" id="PF02769"/>
    </source>
</evidence>
<dbReference type="Pfam" id="PF13507">
    <property type="entry name" value="GATase_5"/>
    <property type="match status" value="1"/>
</dbReference>
<comment type="caution">
    <text evidence="16">The sequence shown here is derived from an EMBL/GenBank/DDBJ whole genome shotgun (WGS) entry which is preliminary data.</text>
</comment>
<evidence type="ECO:0000313" key="17">
    <source>
        <dbReference type="Proteomes" id="UP001205357"/>
    </source>
</evidence>
<dbReference type="Proteomes" id="UP001205357">
    <property type="component" value="Unassembled WGS sequence"/>
</dbReference>
<evidence type="ECO:0000313" key="16">
    <source>
        <dbReference type="EMBL" id="MCS2162454.1"/>
    </source>
</evidence>
<keyword evidence="17" id="KW-1185">Reference proteome</keyword>
<dbReference type="GO" id="GO:0004642">
    <property type="term" value="F:phosphoribosylformylglycinamidine synthase activity"/>
    <property type="evidence" value="ECO:0007669"/>
    <property type="project" value="UniProtKB-EC"/>
</dbReference>
<dbReference type="CDD" id="cd02203">
    <property type="entry name" value="PurL_repeat1"/>
    <property type="match status" value="1"/>
</dbReference>
<feature type="domain" description="FGAR-AT PurM N-terminal-like" evidence="15">
    <location>
        <begin position="648"/>
        <end position="807"/>
    </location>
</feature>
<comment type="subunit">
    <text evidence="10">Monomer.</text>
</comment>
<comment type="caution">
    <text evidence="10">Lacks conserved residue(s) required for the propagation of feature annotation.</text>
</comment>
<feature type="binding site" evidence="10">
    <location>
        <position position="884"/>
    </location>
    <ligand>
        <name>Mg(2+)</name>
        <dbReference type="ChEBI" id="CHEBI:18420"/>
    </ligand>
</feature>
<evidence type="ECO:0000256" key="1">
    <source>
        <dbReference type="ARBA" id="ARBA00004920"/>
    </source>
</evidence>
<protein>
    <recommendedName>
        <fullName evidence="10">Phosphoribosylformylglycinamidine synthase</fullName>
        <shortName evidence="10">FGAM synthase</shortName>
        <shortName evidence="10">FGAMS</shortName>
        <ecNumber evidence="10">6.3.5.3</ecNumber>
    </recommendedName>
    <alternativeName>
        <fullName evidence="10">Formylglycinamide ribonucleotide amidotransferase</fullName>
        <shortName evidence="10">FGAR amidotransferase</shortName>
        <shortName evidence="10">FGAR-AT</shortName>
    </alternativeName>
</protein>
<evidence type="ECO:0000256" key="2">
    <source>
        <dbReference type="ARBA" id="ARBA00008608"/>
    </source>
</evidence>
<dbReference type="SUPFAM" id="SSF109736">
    <property type="entry name" value="FGAM synthase PurL, linker domain"/>
    <property type="match status" value="1"/>
</dbReference>
<dbReference type="InterPro" id="IPR055181">
    <property type="entry name" value="FGAR-AT_PurM_N-like"/>
</dbReference>
<dbReference type="SUPFAM" id="SSF56042">
    <property type="entry name" value="PurM C-terminal domain-like"/>
    <property type="match status" value="2"/>
</dbReference>
<dbReference type="PANTHER" id="PTHR10099:SF1">
    <property type="entry name" value="PHOSPHORIBOSYLFORMYLGLYCINAMIDINE SYNTHASE"/>
    <property type="match status" value="1"/>
</dbReference>
<dbReference type="HAMAP" id="MF_00419">
    <property type="entry name" value="PurL_1"/>
    <property type="match status" value="1"/>
</dbReference>
<dbReference type="Pfam" id="PF18076">
    <property type="entry name" value="FGAR-AT_N"/>
    <property type="match status" value="1"/>
</dbReference>
<evidence type="ECO:0000256" key="4">
    <source>
        <dbReference type="ARBA" id="ARBA00022723"/>
    </source>
</evidence>
<keyword evidence="8 10" id="KW-0460">Magnesium</keyword>
<keyword evidence="10" id="KW-0963">Cytoplasm</keyword>
<comment type="pathway">
    <text evidence="1 10">Purine metabolism; IMP biosynthesis via de novo pathway; 5-amino-1-(5-phospho-D-ribosyl)imidazole from N(2)-formyl-N(1)-(5-phospho-D-ribosyl)glycinamide: step 1/2.</text>
</comment>
<dbReference type="SUPFAM" id="SSF82697">
    <property type="entry name" value="PurS-like"/>
    <property type="match status" value="1"/>
</dbReference>
<keyword evidence="7 10" id="KW-0067">ATP-binding</keyword>
<feature type="active site" evidence="10">
    <location>
        <position position="1262"/>
    </location>
</feature>